<evidence type="ECO:0000313" key="1">
    <source>
        <dbReference type="EMBL" id="QJA56400.1"/>
    </source>
</evidence>
<name>A0A6M3IFW6_9ZZZZ</name>
<gene>
    <name evidence="1" type="ORF">MM415B01860_0006</name>
</gene>
<reference evidence="1" key="1">
    <citation type="submission" date="2020-03" db="EMBL/GenBank/DDBJ databases">
        <title>The deep terrestrial virosphere.</title>
        <authorList>
            <person name="Holmfeldt K."/>
            <person name="Nilsson E."/>
            <person name="Simone D."/>
            <person name="Lopez-Fernandez M."/>
            <person name="Wu X."/>
            <person name="de Brujin I."/>
            <person name="Lundin D."/>
            <person name="Andersson A."/>
            <person name="Bertilsson S."/>
            <person name="Dopson M."/>
        </authorList>
    </citation>
    <scope>NUCLEOTIDE SEQUENCE</scope>
    <source>
        <strain evidence="1">MM415B01860</strain>
    </source>
</reference>
<proteinExistence type="predicted"/>
<accession>A0A6M3IFW6</accession>
<protein>
    <submittedName>
        <fullName evidence="1">Uncharacterized protein</fullName>
    </submittedName>
</protein>
<dbReference type="AlphaFoldDB" id="A0A6M3IFW6"/>
<sequence>MTMKFTGRNGELRIYDGSEIVAGGAQANMSVFVYVSIGSIFTDKTTEAYADDISYTGTFWVNTGDKIYVGRTVPFARIKFLQGGGVLGIAAGALTIKYYNGSSWVAITDKNDGTASGGHTFAQDGYIDFKVPSNWALRGDASLSATHYYIELTSAALPSTEPSADILAPVDGQYQVVGFANMDFNGPIGRPRQEEVLVLDRDTMSSTAHYVQGSDEKIYEPLPVTFSCILDDTVNQDYVFDALACGNPGAGSWTATGVTTKGDTKNDASNYNPAFADATNKKAVDIIIQWDTDRTSSTPNGLGLYEVYFPLEEQSIVESADGITLNCNGAIYGVIETAYELADRY</sequence>
<dbReference type="EMBL" id="MT141216">
    <property type="protein sequence ID" value="QJA56400.1"/>
    <property type="molecule type" value="Genomic_DNA"/>
</dbReference>
<organism evidence="1">
    <name type="scientific">viral metagenome</name>
    <dbReference type="NCBI Taxonomy" id="1070528"/>
    <lineage>
        <taxon>unclassified sequences</taxon>
        <taxon>metagenomes</taxon>
        <taxon>organismal metagenomes</taxon>
    </lineage>
</organism>